<feature type="domain" description="ORF6C" evidence="1">
    <location>
        <begin position="128"/>
        <end position="240"/>
    </location>
</feature>
<dbReference type="NCBIfam" id="TIGR02681">
    <property type="entry name" value="phage_pRha"/>
    <property type="match status" value="1"/>
</dbReference>
<gene>
    <name evidence="2" type="ORF">JJB47_02570</name>
</gene>
<dbReference type="AlphaFoldDB" id="A0AAW4J187"/>
<accession>A0AAW4J187</accession>
<dbReference type="InterPro" id="IPR014054">
    <property type="entry name" value="Phage_regulatory_Rha"/>
</dbReference>
<organism evidence="2 3">
    <name type="scientific">Clostridium perfringens</name>
    <dbReference type="NCBI Taxonomy" id="1502"/>
    <lineage>
        <taxon>Bacteria</taxon>
        <taxon>Bacillati</taxon>
        <taxon>Bacillota</taxon>
        <taxon>Clostridia</taxon>
        <taxon>Eubacteriales</taxon>
        <taxon>Clostridiaceae</taxon>
        <taxon>Clostridium</taxon>
    </lineage>
</organism>
<evidence type="ECO:0000259" key="1">
    <source>
        <dbReference type="Pfam" id="PF10552"/>
    </source>
</evidence>
<dbReference type="EMBL" id="JAENQP010000001">
    <property type="protein sequence ID" value="MBO3357659.1"/>
    <property type="molecule type" value="Genomic_DNA"/>
</dbReference>
<dbReference type="Pfam" id="PF10552">
    <property type="entry name" value="ORF6C"/>
    <property type="match status" value="1"/>
</dbReference>
<dbReference type="Proteomes" id="UP000668068">
    <property type="component" value="Unassembled WGS sequence"/>
</dbReference>
<comment type="caution">
    <text evidence="2">The sequence shown here is derived from an EMBL/GenBank/DDBJ whole genome shotgun (WGS) entry which is preliminary data.</text>
</comment>
<sequence>MNNLMIFENKEIEGVKLSNQNGQVVVSSRLIAKDFEKQHKHVLDSIEEIKKGVAEKSADLFIESQYQHPQNKQWYKEYLMTRDGFTLLAMGFNGTKALQWKLKYIEAFNKMEQALKEQRKPTSAIDLFEAQVQAFKEVKGEVQEVKNELKEFQEDLPLIGAEPEELQKVVKRVGTNALGGYGSPAYKDKSISNKVYKNVWKFVKDQFNVSTYKAIKRKHLSKAKEIAENYKAPFYLQEKIDMLNNQSQLNI</sequence>
<dbReference type="Pfam" id="PF09669">
    <property type="entry name" value="Phage_pRha"/>
    <property type="match status" value="1"/>
</dbReference>
<dbReference type="RefSeq" id="WP_003477291.1">
    <property type="nucleotide sequence ID" value="NZ_JAENQO010000001.1"/>
</dbReference>
<protein>
    <submittedName>
        <fullName evidence="2">ORF6C domain-containing protein</fullName>
    </submittedName>
</protein>
<dbReference type="InterPro" id="IPR018878">
    <property type="entry name" value="ORF6C_dom"/>
</dbReference>
<evidence type="ECO:0000313" key="3">
    <source>
        <dbReference type="Proteomes" id="UP000668068"/>
    </source>
</evidence>
<reference evidence="2" key="1">
    <citation type="submission" date="2020-12" db="EMBL/GenBank/DDBJ databases">
        <title>Comparative genomics of Clostridium perfringens reveals patterns of host-associated phylogenetic clades and virulence factors.</title>
        <authorList>
            <person name="Smith A.H."/>
            <person name="Geier R."/>
        </authorList>
    </citation>
    <scope>NUCLEOTIDE SEQUENCE</scope>
    <source>
        <strain evidence="2">CHD30677R</strain>
    </source>
</reference>
<name>A0AAW4J187_CLOPF</name>
<evidence type="ECO:0000313" key="2">
    <source>
        <dbReference type="EMBL" id="MBO3357659.1"/>
    </source>
</evidence>
<proteinExistence type="predicted"/>